<reference evidence="1" key="1">
    <citation type="submission" date="2014-11" db="EMBL/GenBank/DDBJ databases">
        <authorList>
            <person name="Amaro Gonzalez C."/>
        </authorList>
    </citation>
    <scope>NUCLEOTIDE SEQUENCE</scope>
</reference>
<name>A0A0E9V482_ANGAN</name>
<evidence type="ECO:0000313" key="1">
    <source>
        <dbReference type="EMBL" id="JAH72796.1"/>
    </source>
</evidence>
<sequence length="37" mass="4445">MRKRQCMLWGTFTNSAFQNVYRVKVTVQFSQTFSHCN</sequence>
<dbReference type="EMBL" id="GBXM01035781">
    <property type="protein sequence ID" value="JAH72796.1"/>
    <property type="molecule type" value="Transcribed_RNA"/>
</dbReference>
<dbReference type="AlphaFoldDB" id="A0A0E9V482"/>
<protein>
    <submittedName>
        <fullName evidence="1">Uncharacterized protein</fullName>
    </submittedName>
</protein>
<proteinExistence type="predicted"/>
<organism evidence="1">
    <name type="scientific">Anguilla anguilla</name>
    <name type="common">European freshwater eel</name>
    <name type="synonym">Muraena anguilla</name>
    <dbReference type="NCBI Taxonomy" id="7936"/>
    <lineage>
        <taxon>Eukaryota</taxon>
        <taxon>Metazoa</taxon>
        <taxon>Chordata</taxon>
        <taxon>Craniata</taxon>
        <taxon>Vertebrata</taxon>
        <taxon>Euteleostomi</taxon>
        <taxon>Actinopterygii</taxon>
        <taxon>Neopterygii</taxon>
        <taxon>Teleostei</taxon>
        <taxon>Anguilliformes</taxon>
        <taxon>Anguillidae</taxon>
        <taxon>Anguilla</taxon>
    </lineage>
</organism>
<accession>A0A0E9V482</accession>
<reference evidence="1" key="2">
    <citation type="journal article" date="2015" name="Fish Shellfish Immunol.">
        <title>Early steps in the European eel (Anguilla anguilla)-Vibrio vulnificus interaction in the gills: Role of the RtxA13 toxin.</title>
        <authorList>
            <person name="Callol A."/>
            <person name="Pajuelo D."/>
            <person name="Ebbesson L."/>
            <person name="Teles M."/>
            <person name="MacKenzie S."/>
            <person name="Amaro C."/>
        </authorList>
    </citation>
    <scope>NUCLEOTIDE SEQUENCE</scope>
</reference>